<feature type="domain" description="Glycosyltransferase 2-like" evidence="1">
    <location>
        <begin position="11"/>
        <end position="136"/>
    </location>
</feature>
<gene>
    <name evidence="2" type="ordered locus">MLP_27250</name>
</gene>
<dbReference type="HOGENOM" id="CLU_025996_0_0_11"/>
<dbReference type="STRING" id="1032480.MLP_27250"/>
<dbReference type="Pfam" id="PF00535">
    <property type="entry name" value="Glycos_transf_2"/>
    <property type="match status" value="1"/>
</dbReference>
<dbReference type="AlphaFoldDB" id="F5XI70"/>
<keyword evidence="2" id="KW-0808">Transferase</keyword>
<dbReference type="InterPro" id="IPR050834">
    <property type="entry name" value="Glycosyltransf_2"/>
</dbReference>
<protein>
    <submittedName>
        <fullName evidence="2">Putative glycosyltransferase</fullName>
        <ecNumber evidence="2">2.4.-.-</ecNumber>
    </submittedName>
</protein>
<dbReference type="KEGG" id="mph:MLP_27250"/>
<dbReference type="eggNOG" id="COG1215">
    <property type="taxonomic scope" value="Bacteria"/>
</dbReference>
<dbReference type="Proteomes" id="UP000007947">
    <property type="component" value="Chromosome"/>
</dbReference>
<accession>F5XI70</accession>
<proteinExistence type="predicted"/>
<dbReference type="Gene3D" id="3.90.550.10">
    <property type="entry name" value="Spore Coat Polysaccharide Biosynthesis Protein SpsA, Chain A"/>
    <property type="match status" value="1"/>
</dbReference>
<dbReference type="RefSeq" id="WP_013863608.1">
    <property type="nucleotide sequence ID" value="NC_015635.1"/>
</dbReference>
<keyword evidence="3" id="KW-1185">Reference proteome</keyword>
<dbReference type="InterPro" id="IPR029044">
    <property type="entry name" value="Nucleotide-diphossugar_trans"/>
</dbReference>
<evidence type="ECO:0000313" key="2">
    <source>
        <dbReference type="EMBL" id="BAK35739.1"/>
    </source>
</evidence>
<dbReference type="GO" id="GO:0016757">
    <property type="term" value="F:glycosyltransferase activity"/>
    <property type="evidence" value="ECO:0007669"/>
    <property type="project" value="UniProtKB-KW"/>
</dbReference>
<dbReference type="SUPFAM" id="SSF53448">
    <property type="entry name" value="Nucleotide-diphospho-sugar transferases"/>
    <property type="match status" value="1"/>
</dbReference>
<organism evidence="2 3">
    <name type="scientific">Microlunatus phosphovorus (strain ATCC 700054 / DSM 10555 / JCM 9379 / NBRC 101784 / NCIMB 13414 / VKM Ac-1990 / NM-1)</name>
    <dbReference type="NCBI Taxonomy" id="1032480"/>
    <lineage>
        <taxon>Bacteria</taxon>
        <taxon>Bacillati</taxon>
        <taxon>Actinomycetota</taxon>
        <taxon>Actinomycetes</taxon>
        <taxon>Propionibacteriales</taxon>
        <taxon>Propionibacteriaceae</taxon>
        <taxon>Microlunatus</taxon>
    </lineage>
</organism>
<evidence type="ECO:0000313" key="3">
    <source>
        <dbReference type="Proteomes" id="UP000007947"/>
    </source>
</evidence>
<keyword evidence="2" id="KW-0328">Glycosyltransferase</keyword>
<dbReference type="EMBL" id="AP012204">
    <property type="protein sequence ID" value="BAK35739.1"/>
    <property type="molecule type" value="Genomic_DNA"/>
</dbReference>
<dbReference type="OrthoDB" id="3734556at2"/>
<dbReference type="EC" id="2.4.-.-" evidence="2"/>
<evidence type="ECO:0000259" key="1">
    <source>
        <dbReference type="Pfam" id="PF00535"/>
    </source>
</evidence>
<dbReference type="PANTHER" id="PTHR43685">
    <property type="entry name" value="GLYCOSYLTRANSFERASE"/>
    <property type="match status" value="1"/>
</dbReference>
<dbReference type="InterPro" id="IPR001173">
    <property type="entry name" value="Glyco_trans_2-like"/>
</dbReference>
<dbReference type="PANTHER" id="PTHR43685:SF10">
    <property type="entry name" value="LACTO-N-NEOTETRAOSE BIOSYNTHESIS GLYCOSYL TRANSFERASE LGTA"/>
    <property type="match status" value="1"/>
</dbReference>
<dbReference type="CDD" id="cd00761">
    <property type="entry name" value="Glyco_tranf_GTA_type"/>
    <property type="match status" value="1"/>
</dbReference>
<reference evidence="2 3" key="1">
    <citation type="submission" date="2011-05" db="EMBL/GenBank/DDBJ databases">
        <title>Whole genome sequence of Microlunatus phosphovorus NM-1.</title>
        <authorList>
            <person name="Hosoyama A."/>
            <person name="Sasaki K."/>
            <person name="Harada T."/>
            <person name="Igarashi R."/>
            <person name="Kawakoshi A."/>
            <person name="Sasagawa M."/>
            <person name="Fukada J."/>
            <person name="Nakamura S."/>
            <person name="Katano Y."/>
            <person name="Hanada S."/>
            <person name="Kamagata Y."/>
            <person name="Nakamura N."/>
            <person name="Yamazaki S."/>
            <person name="Fujita N."/>
        </authorList>
    </citation>
    <scope>NUCLEOTIDE SEQUENCE [LARGE SCALE GENOMIC DNA]</scope>
    <source>
        <strain evidence="3">ATCC 700054 / DSM 10555 / JCM 9379 / NBRC 101784 / NCIMB 13414 / VKM Ac-1990 / NM-1</strain>
    </source>
</reference>
<sequence length="300" mass="32733">MIPSAGDPLVTVLIPAYNAGPYLRDTLVSVQQQGIDDLEILVIDDGSTDETGRVLAGFDDPRLRVVQQSNLGLVGALNRGLDEARGSFLARLDADDEMPVGRLVAQLTAMERDPELLVLGTDYEAYGDASFRVRMPRSDRACRQRLVFGSCHCGASVLIRRDRLVASGVRFDPSCAHAEDYRMWCELSEYGRLGNLPMIGYRYRIHAGQVSALFVDEQRATHVRIAAEHALRTGRRPIAEADLRALLWPEPPARVGAVAAGRSLISLTGPLLRAGRAAPSVEGLRFLGRKAYEATAGALR</sequence>
<name>F5XI70_MICPN</name>